<dbReference type="AlphaFoldDB" id="A0A1P8UT43"/>
<gene>
    <name evidence="2" type="ORF">Ga0080574_TMP2184</name>
</gene>
<name>A0A1P8UT43_9RHOB</name>
<dbReference type="InterPro" id="IPR011049">
    <property type="entry name" value="Serralysin-like_metalloprot_C"/>
</dbReference>
<evidence type="ECO:0008006" key="4">
    <source>
        <dbReference type="Google" id="ProtNLM"/>
    </source>
</evidence>
<organism evidence="2 3">
    <name type="scientific">Salipiger abyssi</name>
    <dbReference type="NCBI Taxonomy" id="1250539"/>
    <lineage>
        <taxon>Bacteria</taxon>
        <taxon>Pseudomonadati</taxon>
        <taxon>Pseudomonadota</taxon>
        <taxon>Alphaproteobacteria</taxon>
        <taxon>Rhodobacterales</taxon>
        <taxon>Roseobacteraceae</taxon>
        <taxon>Salipiger</taxon>
    </lineage>
</organism>
<dbReference type="Pfam" id="PF00353">
    <property type="entry name" value="HemolysinCabind"/>
    <property type="match status" value="1"/>
</dbReference>
<reference evidence="2 3" key="1">
    <citation type="submission" date="2016-04" db="EMBL/GenBank/DDBJ databases">
        <title>Deep-sea bacteria in the southern Pacific.</title>
        <authorList>
            <person name="Tang K."/>
        </authorList>
    </citation>
    <scope>NUCLEOTIDE SEQUENCE [LARGE SCALE GENOMIC DNA]</scope>
    <source>
        <strain evidence="2 3">JLT2014</strain>
    </source>
</reference>
<dbReference type="GO" id="GO:0005509">
    <property type="term" value="F:calcium ion binding"/>
    <property type="evidence" value="ECO:0007669"/>
    <property type="project" value="InterPro"/>
</dbReference>
<dbReference type="InterPro" id="IPR001343">
    <property type="entry name" value="Hemolysn_Ca-bd"/>
</dbReference>
<dbReference type="InterPro" id="IPR036514">
    <property type="entry name" value="SGNH_hydro_sf"/>
</dbReference>
<dbReference type="Gene3D" id="3.40.50.1110">
    <property type="entry name" value="SGNH hydrolase"/>
    <property type="match status" value="1"/>
</dbReference>
<evidence type="ECO:0000256" key="1">
    <source>
        <dbReference type="SAM" id="MobiDB-lite"/>
    </source>
</evidence>
<evidence type="ECO:0000313" key="3">
    <source>
        <dbReference type="Proteomes" id="UP000187059"/>
    </source>
</evidence>
<protein>
    <recommendedName>
        <fullName evidence="4">Type I secretion protein</fullName>
    </recommendedName>
</protein>
<dbReference type="Gene3D" id="2.150.10.10">
    <property type="entry name" value="Serralysin-like metalloprotease, C-terminal"/>
    <property type="match status" value="1"/>
</dbReference>
<dbReference type="GO" id="GO:0016788">
    <property type="term" value="F:hydrolase activity, acting on ester bonds"/>
    <property type="evidence" value="ECO:0007669"/>
    <property type="project" value="UniProtKB-ARBA"/>
</dbReference>
<dbReference type="KEGG" id="paby:Ga0080574_TMP2184"/>
<dbReference type="EMBL" id="CP015093">
    <property type="protein sequence ID" value="APZ52518.1"/>
    <property type="molecule type" value="Genomic_DNA"/>
</dbReference>
<keyword evidence="3" id="KW-1185">Reference proteome</keyword>
<accession>A0A1P8UT43</accession>
<evidence type="ECO:0000313" key="2">
    <source>
        <dbReference type="EMBL" id="APZ52518.1"/>
    </source>
</evidence>
<dbReference type="STRING" id="1250539.Ga0080574_TMP2184"/>
<feature type="region of interest" description="Disordered" evidence="1">
    <location>
        <begin position="1"/>
        <end position="20"/>
    </location>
</feature>
<dbReference type="SUPFAM" id="SSF51120">
    <property type="entry name" value="beta-Roll"/>
    <property type="match status" value="1"/>
</dbReference>
<proteinExistence type="predicted"/>
<dbReference type="Proteomes" id="UP000187059">
    <property type="component" value="Chromosome"/>
</dbReference>
<sequence length="1019" mass="112038">MRDFPRKIMPQRSAPETGLERRGGWSILNAGHMTRGEQGLFGRVLRAACLAIVVPLMAVAQGRDEASLYVFGNSLVHYLGDEAHSNVPHWMAEMAQADGRRLALDGQWGFLRGFAESLPPRPNWSFPGVTSAWDPGRGAFGDAGIDAVLITPANFIQYQPPDAAYEGDNPSGESPLGATRTLVDWVQSRAPGTPVYLYEGWADMAGVSNRFPPSNRALRRYHDFNRGEYHDWYETLLGDLREASPAADLRLIPVARLLSQMLGEDGPLAELPVEALYVDSSPHGTPTLYFLAAMITYAAIYEAPPPEGYRPPDTLNSEVVAAYPELSSLIWEEISKSDIFQEAAAPAPVQTADAVDDTPLPPRGQVALPEPGAPVQALPALGMGLNGISDWSTQQPFIDVMKTAREWTGHLPGQWGGVSAEELRAEGVLDENGWPLRIPERVERLEALLLTDQPEDADYLRGTYLVLWDGKGDLDLTGRARRVRHGEGEAEFAYSPGEGAVGISISATDPDDPIRNIRVIREDQRDLYELGALFNPLWIERIRDLRSLRFMDWMLTNGSPVQSWDDRPRMSDYTWTAWGVPLEVMIALANETGADPWFNMPHMADDDYIRRFAEAVRDGLDPRLRAYVEYSNEVWNHIFPQAGWAEAQADVLWGRSEAGWMQFYGLRAAQTMRIWSDVFGDQAQDRLVRVVATHTGWPGLEENILMAPLAYLRLGHFPQEDFDAYAVAGYFGYELGGEEMAPQIDGWLSRAEDQARAEGEAQGLQRVALREFVRVRRYEAAVAPVALALQEGSLKELIGEVLPYHAAAAEAAGLRLVMYEGGTHVTAQAARVEDERLTGFFRYFNYTPEMAKLYEELLTGWVDAGGTLFNAFVDVAPASKWGSWGALRHLDDANPRWDMLMTYNATAPSGWEARDAAGFANGVLRRGGSGADTLEGTPEEDILLGGAGDDVLTGGGGDRLHGGPGQDRAVLPGAREDYRFAREGDRLVATGPEGAVTLVSIEALNFTGAPQDTVPTAGL</sequence>